<feature type="compositionally biased region" description="Acidic residues" evidence="1">
    <location>
        <begin position="95"/>
        <end position="111"/>
    </location>
</feature>
<feature type="region of interest" description="Disordered" evidence="1">
    <location>
        <begin position="34"/>
        <end position="68"/>
    </location>
</feature>
<dbReference type="Pfam" id="PF02992">
    <property type="entry name" value="Transposase_21"/>
    <property type="match status" value="1"/>
</dbReference>
<feature type="region of interest" description="Disordered" evidence="1">
    <location>
        <begin position="168"/>
        <end position="206"/>
    </location>
</feature>
<feature type="region of interest" description="Disordered" evidence="1">
    <location>
        <begin position="92"/>
        <end position="133"/>
    </location>
</feature>
<name>A0AAD5USF6_9APHY</name>
<proteinExistence type="predicted"/>
<comment type="caution">
    <text evidence="2">The sequence shown here is derived from an EMBL/GenBank/DDBJ whole genome shotgun (WGS) entry which is preliminary data.</text>
</comment>
<protein>
    <recommendedName>
        <fullName evidence="4">Transposase domain-containing protein</fullName>
    </recommendedName>
</protein>
<reference evidence="2" key="1">
    <citation type="submission" date="2022-07" db="EMBL/GenBank/DDBJ databases">
        <title>Genome Sequence of Physisporinus lineatus.</title>
        <authorList>
            <person name="Buettner E."/>
        </authorList>
    </citation>
    <scope>NUCLEOTIDE SEQUENCE</scope>
    <source>
        <strain evidence="2">VT162</strain>
    </source>
</reference>
<accession>A0AAD5USF6</accession>
<dbReference type="EMBL" id="JANAWD010000861">
    <property type="protein sequence ID" value="KAJ3475411.1"/>
    <property type="molecule type" value="Genomic_DNA"/>
</dbReference>
<feature type="compositionally biased region" description="Polar residues" evidence="1">
    <location>
        <begin position="168"/>
        <end position="178"/>
    </location>
</feature>
<dbReference type="Proteomes" id="UP001212997">
    <property type="component" value="Unassembled WGS sequence"/>
</dbReference>
<keyword evidence="3" id="KW-1185">Reference proteome</keyword>
<dbReference type="InterPro" id="IPR004242">
    <property type="entry name" value="Transposase_21"/>
</dbReference>
<feature type="compositionally biased region" description="Polar residues" evidence="1">
    <location>
        <begin position="53"/>
        <end position="62"/>
    </location>
</feature>
<evidence type="ECO:0000313" key="2">
    <source>
        <dbReference type="EMBL" id="KAJ3475411.1"/>
    </source>
</evidence>
<sequence>MTRTTSHNYVKCPCEKCSRTERIVHWSTFYKHNSVRKDGTSNRPQLRKRKQPYTRSPRSQSPEIMEGPLIELATQMDDLRVSESDNSENLYQDLDLSDSSDPIAEDFEDLFDSPPPRNEVPTPVSSDEEDGDPMMLDESCATGYAFLSPESIESELFKRLVANSHATPVLPQSQADSENPTERLLKDSEAGNPGLTEDDPGYIDPGSLAELEDSEQQDVIEILASAQALPLSTHALSGDQPSTQHHEQGTEDSESPVQIEDLRLSLNLIRLLKKASIANDFVSEETKHQLSNPPIGLLDLSQHPDTLLGIKIFLTISSREPYEAVCADIRAWSTGRDVKLPSFYQVKKIIQSLTGVTSVATHMCINSCLAYVADYEKDEFCETCGEARYDQVKFRQSGGVVKEPRRVFHTVPLGPVLQALWRSEGGAAAFGYRAEKTKKVKEEIKRTKQKCTSVLDDVFCSSSYIDAVLLKKIRPKDLVLMLSIDGAQLYAHKASDVWIWIWVLLDLPPELRFKKEYVIPAAVIPGPNKPKNLDSFLFVRLHHIAALQRDGLVIWNALDNTIFKSFPWLHIASGDGPGAAQISGLVPHNGARGCRLRCNVRGRHKPKLPTYYPALLKPRDYTVEGCDHEDVDASTVAVCTSEDYQKSLVRLLRSKTDTEYKSIRKDTGIVKPSILLGLPRVVDVPGVFPGDLMHHACLNLPDLFLGLWRGTIDCDKRDSRSDWPWMVLKGDVWRSHGKAVKYMTPYLPSCLGVAPRNIAEKVSSGAYSVNNPMNLGPAEVLPMINTGRPDIS</sequence>
<evidence type="ECO:0008006" key="4">
    <source>
        <dbReference type="Google" id="ProtNLM"/>
    </source>
</evidence>
<dbReference type="AlphaFoldDB" id="A0AAD5USF6"/>
<gene>
    <name evidence="2" type="ORF">NLI96_g11857</name>
</gene>
<feature type="region of interest" description="Disordered" evidence="1">
    <location>
        <begin position="234"/>
        <end position="257"/>
    </location>
</feature>
<organism evidence="2 3">
    <name type="scientific">Meripilus lineatus</name>
    <dbReference type="NCBI Taxonomy" id="2056292"/>
    <lineage>
        <taxon>Eukaryota</taxon>
        <taxon>Fungi</taxon>
        <taxon>Dikarya</taxon>
        <taxon>Basidiomycota</taxon>
        <taxon>Agaricomycotina</taxon>
        <taxon>Agaricomycetes</taxon>
        <taxon>Polyporales</taxon>
        <taxon>Meripilaceae</taxon>
        <taxon>Meripilus</taxon>
    </lineage>
</organism>
<feature type="compositionally biased region" description="Basic and acidic residues" evidence="1">
    <location>
        <begin position="180"/>
        <end position="189"/>
    </location>
</feature>
<evidence type="ECO:0000256" key="1">
    <source>
        <dbReference type="SAM" id="MobiDB-lite"/>
    </source>
</evidence>
<evidence type="ECO:0000313" key="3">
    <source>
        <dbReference type="Proteomes" id="UP001212997"/>
    </source>
</evidence>